<keyword evidence="1" id="KW-1133">Transmembrane helix</keyword>
<proteinExistence type="predicted"/>
<keyword evidence="1" id="KW-0812">Transmembrane</keyword>
<evidence type="ECO:0000256" key="1">
    <source>
        <dbReference type="SAM" id="Phobius"/>
    </source>
</evidence>
<organism evidence="2 3">
    <name type="scientific">Desulfonispora thiosulfatigenes DSM 11270</name>
    <dbReference type="NCBI Taxonomy" id="656914"/>
    <lineage>
        <taxon>Bacteria</taxon>
        <taxon>Bacillati</taxon>
        <taxon>Bacillota</taxon>
        <taxon>Clostridia</taxon>
        <taxon>Eubacteriales</taxon>
        <taxon>Peptococcaceae</taxon>
        <taxon>Desulfonispora</taxon>
    </lineage>
</organism>
<sequence length="132" mass="15774">MKRIFCILLWFITLVVIAFSLFNTLSFQYFWAVIIFLSIYFGLNTSQEIKISDEMSHQIITWVNKYKQYSYCERQWFLEKVVNRSVASNKSQEAIKFLNYILKAEPDNDLAKNLMVSIWGMEVLNTYTQNKR</sequence>
<gene>
    <name evidence="2" type="ORF">SAMN00017405_2225</name>
</gene>
<evidence type="ECO:0000313" key="3">
    <source>
        <dbReference type="Proteomes" id="UP000192731"/>
    </source>
</evidence>
<evidence type="ECO:0000313" key="2">
    <source>
        <dbReference type="EMBL" id="SMB91669.1"/>
    </source>
</evidence>
<name>A0A1W1VE44_DESTI</name>
<dbReference type="AlphaFoldDB" id="A0A1W1VE44"/>
<feature type="transmembrane region" description="Helical" evidence="1">
    <location>
        <begin position="28"/>
        <end position="46"/>
    </location>
</feature>
<protein>
    <submittedName>
        <fullName evidence="2">Uncharacterized protein</fullName>
    </submittedName>
</protein>
<keyword evidence="1" id="KW-0472">Membrane</keyword>
<reference evidence="2 3" key="1">
    <citation type="submission" date="2017-04" db="EMBL/GenBank/DDBJ databases">
        <authorList>
            <person name="Afonso C.L."/>
            <person name="Miller P.J."/>
            <person name="Scott M.A."/>
            <person name="Spackman E."/>
            <person name="Goraichik I."/>
            <person name="Dimitrov K.M."/>
            <person name="Suarez D.L."/>
            <person name="Swayne D.E."/>
        </authorList>
    </citation>
    <scope>NUCLEOTIDE SEQUENCE [LARGE SCALE GENOMIC DNA]</scope>
    <source>
        <strain evidence="2 3">DSM 11270</strain>
    </source>
</reference>
<dbReference type="RefSeq" id="WP_084053407.1">
    <property type="nucleotide sequence ID" value="NZ_FWWT01000019.1"/>
</dbReference>
<dbReference type="EMBL" id="FWWT01000019">
    <property type="protein sequence ID" value="SMB91669.1"/>
    <property type="molecule type" value="Genomic_DNA"/>
</dbReference>
<accession>A0A1W1VE44</accession>
<dbReference type="STRING" id="656914.SAMN00017405_2225"/>
<keyword evidence="3" id="KW-1185">Reference proteome</keyword>
<dbReference type="Proteomes" id="UP000192731">
    <property type="component" value="Unassembled WGS sequence"/>
</dbReference>